<organism evidence="2">
    <name type="scientific">marine sediment metagenome</name>
    <dbReference type="NCBI Taxonomy" id="412755"/>
    <lineage>
        <taxon>unclassified sequences</taxon>
        <taxon>metagenomes</taxon>
        <taxon>ecological metagenomes</taxon>
    </lineage>
</organism>
<accession>X1C3Y6</accession>
<dbReference type="EMBL" id="BART01009640">
    <property type="protein sequence ID" value="GAG79091.1"/>
    <property type="molecule type" value="Genomic_DNA"/>
</dbReference>
<gene>
    <name evidence="2" type="ORF">S01H4_21313</name>
</gene>
<proteinExistence type="predicted"/>
<dbReference type="AlphaFoldDB" id="X1C3Y6"/>
<name>X1C3Y6_9ZZZZ</name>
<keyword evidence="1" id="KW-0175">Coiled coil</keyword>
<protein>
    <submittedName>
        <fullName evidence="2">Uncharacterized protein</fullName>
    </submittedName>
</protein>
<feature type="coiled-coil region" evidence="1">
    <location>
        <begin position="18"/>
        <end position="52"/>
    </location>
</feature>
<sequence>QIRGERVLKLKDDDIFSKDQVLKITQQLMNEIVNLQNENTHLRYELDKLKKSKITEIH</sequence>
<feature type="non-terminal residue" evidence="2">
    <location>
        <position position="1"/>
    </location>
</feature>
<evidence type="ECO:0000313" key="2">
    <source>
        <dbReference type="EMBL" id="GAG79091.1"/>
    </source>
</evidence>
<evidence type="ECO:0000256" key="1">
    <source>
        <dbReference type="SAM" id="Coils"/>
    </source>
</evidence>
<reference evidence="2" key="1">
    <citation type="journal article" date="2014" name="Front. Microbiol.">
        <title>High frequency of phylogenetically diverse reductive dehalogenase-homologous genes in deep subseafloor sedimentary metagenomes.</title>
        <authorList>
            <person name="Kawai M."/>
            <person name="Futagami T."/>
            <person name="Toyoda A."/>
            <person name="Takaki Y."/>
            <person name="Nishi S."/>
            <person name="Hori S."/>
            <person name="Arai W."/>
            <person name="Tsubouchi T."/>
            <person name="Morono Y."/>
            <person name="Uchiyama I."/>
            <person name="Ito T."/>
            <person name="Fujiyama A."/>
            <person name="Inagaki F."/>
            <person name="Takami H."/>
        </authorList>
    </citation>
    <scope>NUCLEOTIDE SEQUENCE</scope>
    <source>
        <strain evidence="2">Expedition CK06-06</strain>
    </source>
</reference>
<comment type="caution">
    <text evidence="2">The sequence shown here is derived from an EMBL/GenBank/DDBJ whole genome shotgun (WGS) entry which is preliminary data.</text>
</comment>